<gene>
    <name evidence="2" type="primary">ORF38678</name>
</gene>
<feature type="compositionally biased region" description="Polar residues" evidence="1">
    <location>
        <begin position="32"/>
        <end position="44"/>
    </location>
</feature>
<accession>A0A0B6YVE5</accession>
<sequence length="204" mass="23221">MTAKSSLNAMQSQKSGTDTGRASMSMGHVSKGMSSSKINSMTSRQSKDVENDQEEEQNTGSVVGDQSRRALTERQSFAQSRVTLRVPGDENVEEEELSDNLMGYKEEEDQFIQIDESTRKFNFWTHQVHIFLVLKFFPYAKKYIEIKKLVETRRLEEAKMRLMVASELDATDVPTEPESVVDSKTELAEDEEEEEATHVEDVQP</sequence>
<evidence type="ECO:0000313" key="2">
    <source>
        <dbReference type="EMBL" id="CEK60193.1"/>
    </source>
</evidence>
<dbReference type="AlphaFoldDB" id="A0A0B6YVE5"/>
<feature type="region of interest" description="Disordered" evidence="1">
    <location>
        <begin position="1"/>
        <end position="93"/>
    </location>
</feature>
<feature type="compositionally biased region" description="Polar residues" evidence="1">
    <location>
        <begin position="1"/>
        <end position="22"/>
    </location>
</feature>
<feature type="compositionally biased region" description="Polar residues" evidence="1">
    <location>
        <begin position="73"/>
        <end position="82"/>
    </location>
</feature>
<feature type="region of interest" description="Disordered" evidence="1">
    <location>
        <begin position="169"/>
        <end position="204"/>
    </location>
</feature>
<evidence type="ECO:0000256" key="1">
    <source>
        <dbReference type="SAM" id="MobiDB-lite"/>
    </source>
</evidence>
<reference evidence="2" key="1">
    <citation type="submission" date="2014-12" db="EMBL/GenBank/DDBJ databases">
        <title>Insight into the proteome of Arion vulgaris.</title>
        <authorList>
            <person name="Aradska J."/>
            <person name="Bulat T."/>
            <person name="Smidak R."/>
            <person name="Sarate P."/>
            <person name="Gangsoo J."/>
            <person name="Sialana F."/>
            <person name="Bilban M."/>
            <person name="Lubec G."/>
        </authorList>
    </citation>
    <scope>NUCLEOTIDE SEQUENCE</scope>
    <source>
        <tissue evidence="2">Skin</tissue>
    </source>
</reference>
<proteinExistence type="predicted"/>
<dbReference type="EMBL" id="HACG01013328">
    <property type="protein sequence ID" value="CEK60193.1"/>
    <property type="molecule type" value="Transcribed_RNA"/>
</dbReference>
<organism evidence="2">
    <name type="scientific">Arion vulgaris</name>
    <dbReference type="NCBI Taxonomy" id="1028688"/>
    <lineage>
        <taxon>Eukaryota</taxon>
        <taxon>Metazoa</taxon>
        <taxon>Spiralia</taxon>
        <taxon>Lophotrochozoa</taxon>
        <taxon>Mollusca</taxon>
        <taxon>Gastropoda</taxon>
        <taxon>Heterobranchia</taxon>
        <taxon>Euthyneura</taxon>
        <taxon>Panpulmonata</taxon>
        <taxon>Eupulmonata</taxon>
        <taxon>Stylommatophora</taxon>
        <taxon>Helicina</taxon>
        <taxon>Arionoidea</taxon>
        <taxon>Arionidae</taxon>
        <taxon>Arion</taxon>
    </lineage>
</organism>
<protein>
    <submittedName>
        <fullName evidence="2">Uncharacterized protein</fullName>
    </submittedName>
</protein>
<name>A0A0B6YVE5_9EUPU</name>